<dbReference type="SMART" id="SM00192">
    <property type="entry name" value="LDLa"/>
    <property type="match status" value="1"/>
</dbReference>
<dbReference type="PROSITE" id="PS01209">
    <property type="entry name" value="LDLRA_1"/>
    <property type="match status" value="1"/>
</dbReference>
<evidence type="ECO:0000313" key="10">
    <source>
        <dbReference type="Proteomes" id="UP000285301"/>
    </source>
</evidence>
<dbReference type="InterPro" id="IPR001611">
    <property type="entry name" value="Leu-rich_rpt"/>
</dbReference>
<reference evidence="9 10" key="1">
    <citation type="journal article" date="2018" name="Gigascience">
        <title>Genomes of trombidid mites reveal novel predicted allergens and laterally-transferred genes associated with secondary metabolism.</title>
        <authorList>
            <person name="Dong X."/>
            <person name="Chaisiri K."/>
            <person name="Xia D."/>
            <person name="Armstrong S.D."/>
            <person name="Fang Y."/>
            <person name="Donnelly M.J."/>
            <person name="Kadowaki T."/>
            <person name="McGarry J.W."/>
            <person name="Darby A.C."/>
            <person name="Makepeace B.L."/>
        </authorList>
    </citation>
    <scope>NUCLEOTIDE SEQUENCE [LARGE SCALE GENOMIC DNA]</scope>
    <source>
        <strain evidence="9">UoL-WK</strain>
    </source>
</reference>
<evidence type="ECO:0000256" key="5">
    <source>
        <dbReference type="ARBA" id="ARBA00023180"/>
    </source>
</evidence>
<gene>
    <name evidence="7" type="ORF">B4U79_09809</name>
    <name evidence="9" type="ORF">B4U79_14544</name>
    <name evidence="8" type="ORF">B4U79_15458</name>
</gene>
<evidence type="ECO:0000256" key="3">
    <source>
        <dbReference type="ARBA" id="ARBA00022737"/>
    </source>
</evidence>
<keyword evidence="10" id="KW-1185">Reference proteome</keyword>
<dbReference type="Gene3D" id="4.10.400.10">
    <property type="entry name" value="Low-density Lipoprotein Receptor"/>
    <property type="match status" value="1"/>
</dbReference>
<dbReference type="CDD" id="cd00112">
    <property type="entry name" value="LDLa"/>
    <property type="match status" value="1"/>
</dbReference>
<dbReference type="SMART" id="SM00369">
    <property type="entry name" value="LRR_TYP"/>
    <property type="match status" value="3"/>
</dbReference>
<dbReference type="AlphaFoldDB" id="A0A3S3S8B1"/>
<sequence length="205" mass="23529">MPSPCLRGYFACNTTDMCVEQRYNCDKVPDCDDGSDEWSCDDEFKKQLWNSLWRKRADEDREKRTRNCELPTKPEKCWCSAKSVFCENTALRQIPKNVAHDVKEIDLSANKLHNISADDFPLLEKLEVLILTGSNIKKLSPFAFRNAPVLRNLYLSANLIEHLHNNTFDGLYFLDLLILSHNPLSTIDIGAFQGLDRIEELCGND</sequence>
<accession>A0A3S3S8B1</accession>
<organism evidence="9 10">
    <name type="scientific">Dinothrombium tinctorium</name>
    <dbReference type="NCBI Taxonomy" id="1965070"/>
    <lineage>
        <taxon>Eukaryota</taxon>
        <taxon>Metazoa</taxon>
        <taxon>Ecdysozoa</taxon>
        <taxon>Arthropoda</taxon>
        <taxon>Chelicerata</taxon>
        <taxon>Arachnida</taxon>
        <taxon>Acari</taxon>
        <taxon>Acariformes</taxon>
        <taxon>Trombidiformes</taxon>
        <taxon>Prostigmata</taxon>
        <taxon>Anystina</taxon>
        <taxon>Parasitengona</taxon>
        <taxon>Trombidioidea</taxon>
        <taxon>Trombidiidae</taxon>
        <taxon>Dinothrombium</taxon>
    </lineage>
</organism>
<keyword evidence="5" id="KW-0325">Glycoprotein</keyword>
<evidence type="ECO:0000256" key="4">
    <source>
        <dbReference type="ARBA" id="ARBA00023157"/>
    </source>
</evidence>
<dbReference type="STRING" id="1965070.A0A3S3S8B1"/>
<evidence type="ECO:0000256" key="6">
    <source>
        <dbReference type="PROSITE-ProRule" id="PRU00124"/>
    </source>
</evidence>
<dbReference type="EMBL" id="NCKU01002186">
    <property type="protein sequence ID" value="RWS10209.1"/>
    <property type="molecule type" value="Genomic_DNA"/>
</dbReference>
<evidence type="ECO:0000256" key="2">
    <source>
        <dbReference type="ARBA" id="ARBA00022729"/>
    </source>
</evidence>
<dbReference type="PANTHER" id="PTHR45842">
    <property type="entry name" value="SYNAPTIC ADHESION-LIKE MOLECULE SALM"/>
    <property type="match status" value="1"/>
</dbReference>
<keyword evidence="3" id="KW-0677">Repeat</keyword>
<dbReference type="InterPro" id="IPR002172">
    <property type="entry name" value="LDrepeatLR_classA_rpt"/>
</dbReference>
<evidence type="ECO:0000313" key="7">
    <source>
        <dbReference type="EMBL" id="RWS10184.1"/>
    </source>
</evidence>
<reference evidence="9" key="2">
    <citation type="submission" date="2018-11" db="EMBL/GenBank/DDBJ databases">
        <title>Trombidioid mite genomics.</title>
        <authorList>
            <person name="Dong X."/>
        </authorList>
    </citation>
    <scope>NUCLEOTIDE SEQUENCE</scope>
    <source>
        <strain evidence="9">UoL-WK</strain>
    </source>
</reference>
<dbReference type="PROSITE" id="PS50068">
    <property type="entry name" value="LDLRA_2"/>
    <property type="match status" value="1"/>
</dbReference>
<keyword evidence="1" id="KW-0433">Leucine-rich repeat</keyword>
<protein>
    <submittedName>
        <fullName evidence="9">Uncharacterized protein</fullName>
    </submittedName>
</protein>
<keyword evidence="4 6" id="KW-1015">Disulfide bond</keyword>
<dbReference type="InterPro" id="IPR023415">
    <property type="entry name" value="LDLR_class-A_CS"/>
</dbReference>
<dbReference type="Pfam" id="PF00057">
    <property type="entry name" value="Ldl_recept_a"/>
    <property type="match status" value="1"/>
</dbReference>
<dbReference type="InterPro" id="IPR036055">
    <property type="entry name" value="LDL_receptor-like_sf"/>
</dbReference>
<name>A0A3S3S8B1_9ACAR</name>
<dbReference type="SUPFAM" id="SSF57424">
    <property type="entry name" value="LDL receptor-like module"/>
    <property type="match status" value="1"/>
</dbReference>
<dbReference type="SUPFAM" id="SSF52058">
    <property type="entry name" value="L domain-like"/>
    <property type="match status" value="1"/>
</dbReference>
<dbReference type="EMBL" id="NCKU01002192">
    <property type="protein sequence ID" value="RWS10184.1"/>
    <property type="molecule type" value="Genomic_DNA"/>
</dbReference>
<evidence type="ECO:0000313" key="9">
    <source>
        <dbReference type="EMBL" id="RWS10556.1"/>
    </source>
</evidence>
<dbReference type="EMBL" id="NCKU01002058">
    <property type="protein sequence ID" value="RWS10556.1"/>
    <property type="molecule type" value="Genomic_DNA"/>
</dbReference>
<proteinExistence type="predicted"/>
<comment type="caution">
    <text evidence="6">Lacks conserved residue(s) required for the propagation of feature annotation.</text>
</comment>
<dbReference type="InterPro" id="IPR032675">
    <property type="entry name" value="LRR_dom_sf"/>
</dbReference>
<evidence type="ECO:0000256" key="1">
    <source>
        <dbReference type="ARBA" id="ARBA00022614"/>
    </source>
</evidence>
<keyword evidence="2" id="KW-0732">Signal</keyword>
<dbReference type="OrthoDB" id="6433699at2759"/>
<dbReference type="InterPro" id="IPR050467">
    <property type="entry name" value="LRFN"/>
</dbReference>
<dbReference type="Gene3D" id="3.80.10.10">
    <property type="entry name" value="Ribonuclease Inhibitor"/>
    <property type="match status" value="1"/>
</dbReference>
<dbReference type="Proteomes" id="UP000285301">
    <property type="component" value="Unassembled WGS sequence"/>
</dbReference>
<evidence type="ECO:0000313" key="8">
    <source>
        <dbReference type="EMBL" id="RWS10209.1"/>
    </source>
</evidence>
<dbReference type="PANTHER" id="PTHR45842:SF12">
    <property type="entry name" value="KEKKON 5, ISOFORM A"/>
    <property type="match status" value="1"/>
</dbReference>
<feature type="disulfide bond" evidence="6">
    <location>
        <begin position="25"/>
        <end position="40"/>
    </location>
</feature>
<dbReference type="Pfam" id="PF13855">
    <property type="entry name" value="LRR_8"/>
    <property type="match status" value="1"/>
</dbReference>
<dbReference type="InterPro" id="IPR003591">
    <property type="entry name" value="Leu-rich_rpt_typical-subtyp"/>
</dbReference>
<comment type="caution">
    <text evidence="9">The sequence shown here is derived from an EMBL/GenBank/DDBJ whole genome shotgun (WGS) entry which is preliminary data.</text>
</comment>